<sequence length="63" mass="6978">MFAYKTVNPGFAHTGGHYLDDAREADTVPDDADLFEHPHDVKGWAIAPDIGQRLWEVSLNLVG</sequence>
<proteinExistence type="predicted"/>
<organism evidence="1 2">
    <name type="scientific">Candidatus Amunia macphersoniae</name>
    <dbReference type="NCBI Taxonomy" id="3127014"/>
    <lineage>
        <taxon>Bacteria</taxon>
        <taxon>Bacillati</taxon>
        <taxon>Candidatus Dormiibacterota</taxon>
        <taxon>Candidatus Dormibacteria</taxon>
        <taxon>Candidatus Aeolococcales</taxon>
        <taxon>Candidatus Aeolococcaceae</taxon>
        <taxon>Candidatus Amunia</taxon>
    </lineage>
</organism>
<comment type="caution">
    <text evidence="1">The sequence shown here is derived from an EMBL/GenBank/DDBJ whole genome shotgun (WGS) entry which is preliminary data.</text>
</comment>
<dbReference type="AlphaFoldDB" id="A0A934KH77"/>
<dbReference type="Proteomes" id="UP000614410">
    <property type="component" value="Unassembled WGS sequence"/>
</dbReference>
<protein>
    <submittedName>
        <fullName evidence="1">Uncharacterized protein</fullName>
    </submittedName>
</protein>
<dbReference type="EMBL" id="JAEKNN010000064">
    <property type="protein sequence ID" value="MBJ7610544.1"/>
    <property type="molecule type" value="Genomic_DNA"/>
</dbReference>
<accession>A0A934KH77</accession>
<name>A0A934KH77_9BACT</name>
<evidence type="ECO:0000313" key="1">
    <source>
        <dbReference type="EMBL" id="MBJ7610544.1"/>
    </source>
</evidence>
<reference evidence="1 2" key="1">
    <citation type="submission" date="2020-10" db="EMBL/GenBank/DDBJ databases">
        <title>Ca. Dormibacterota MAGs.</title>
        <authorList>
            <person name="Montgomery K."/>
        </authorList>
    </citation>
    <scope>NUCLEOTIDE SEQUENCE [LARGE SCALE GENOMIC DNA]</scope>
    <source>
        <strain evidence="1">Mitchell_Peninsula_5</strain>
    </source>
</reference>
<evidence type="ECO:0000313" key="2">
    <source>
        <dbReference type="Proteomes" id="UP000614410"/>
    </source>
</evidence>
<gene>
    <name evidence="1" type="ORF">JF887_14120</name>
</gene>